<keyword evidence="5" id="KW-0547">Nucleotide-binding</keyword>
<keyword evidence="11" id="KW-1185">Reference proteome</keyword>
<evidence type="ECO:0008006" key="12">
    <source>
        <dbReference type="Google" id="ProtNLM"/>
    </source>
</evidence>
<name>A0A0V1Q4K9_9ASCO</name>
<protein>
    <recommendedName>
        <fullName evidence="12">Phosphoribulokinase/uridine kinase domain-containing protein</fullName>
    </recommendedName>
</protein>
<dbReference type="GO" id="GO:0016301">
    <property type="term" value="F:kinase activity"/>
    <property type="evidence" value="ECO:0007669"/>
    <property type="project" value="UniProtKB-KW"/>
</dbReference>
<evidence type="ECO:0000256" key="9">
    <source>
        <dbReference type="ARBA" id="ARBA00061312"/>
    </source>
</evidence>
<dbReference type="FunFam" id="3.40.50.300:FF:001691">
    <property type="entry name" value="Probable ATP-dependent kinase TDA10"/>
    <property type="match status" value="1"/>
</dbReference>
<dbReference type="GO" id="GO:0005634">
    <property type="term" value="C:nucleus"/>
    <property type="evidence" value="ECO:0007669"/>
    <property type="project" value="UniProtKB-SubCell"/>
</dbReference>
<gene>
    <name evidence="10" type="ORF">AC631_00879</name>
</gene>
<keyword evidence="8" id="KW-0539">Nucleus</keyword>
<evidence type="ECO:0000256" key="2">
    <source>
        <dbReference type="ARBA" id="ARBA00004496"/>
    </source>
</evidence>
<keyword evidence="6" id="KW-0418">Kinase</keyword>
<sequence length="299" mass="34487">MTTLTRSIEYLSPIIDSYVRSVPEKALVVGISGPQGSGKSYLTNELGPQLRVLYPKLNIVLFLMDDLYLTHEDQLELTSRSREYMDDNKLLQGRGLPGTHDITLGADLFSKLMNRSPELATRKISIPFYDKGAFNGEGDRSPECNWNVVQTPVDVIIFEGWFNGFQPLSFDQLRVKYLTSDLNKSVLQRHKMFHVEQVNENLKEYAKLWSLFDYFIYLETDSLQNVYNWRLEQEHYLKATTPAGTGMTDEEVVRFVDRYMPIYELYYDTMCSNGCVPIGGHNLKLVIDAKRNILDSMIY</sequence>
<evidence type="ECO:0000256" key="4">
    <source>
        <dbReference type="ARBA" id="ARBA00022679"/>
    </source>
</evidence>
<reference evidence="10 11" key="1">
    <citation type="submission" date="2015-11" db="EMBL/GenBank/DDBJ databases">
        <title>The genome of Debaryomyces fabryi.</title>
        <authorList>
            <person name="Tafer H."/>
            <person name="Lopandic K."/>
        </authorList>
    </citation>
    <scope>NUCLEOTIDE SEQUENCE [LARGE SCALE GENOMIC DNA]</scope>
    <source>
        <strain evidence="10 11">CBS 789</strain>
    </source>
</reference>
<keyword evidence="4" id="KW-0808">Transferase</keyword>
<organism evidence="10 11">
    <name type="scientific">Debaryomyces fabryi</name>
    <dbReference type="NCBI Taxonomy" id="58627"/>
    <lineage>
        <taxon>Eukaryota</taxon>
        <taxon>Fungi</taxon>
        <taxon>Dikarya</taxon>
        <taxon>Ascomycota</taxon>
        <taxon>Saccharomycotina</taxon>
        <taxon>Pichiomycetes</taxon>
        <taxon>Debaryomycetaceae</taxon>
        <taxon>Debaryomyces</taxon>
    </lineage>
</organism>
<dbReference type="InterPro" id="IPR027417">
    <property type="entry name" value="P-loop_NTPase"/>
</dbReference>
<dbReference type="EMBL" id="LMYN01000010">
    <property type="protein sequence ID" value="KSA03394.1"/>
    <property type="molecule type" value="Genomic_DNA"/>
</dbReference>
<dbReference type="Proteomes" id="UP000054251">
    <property type="component" value="Unassembled WGS sequence"/>
</dbReference>
<dbReference type="Gene3D" id="3.40.50.300">
    <property type="entry name" value="P-loop containing nucleotide triphosphate hydrolases"/>
    <property type="match status" value="1"/>
</dbReference>
<evidence type="ECO:0000256" key="5">
    <source>
        <dbReference type="ARBA" id="ARBA00022741"/>
    </source>
</evidence>
<evidence type="ECO:0000256" key="7">
    <source>
        <dbReference type="ARBA" id="ARBA00022840"/>
    </source>
</evidence>
<comment type="similarity">
    <text evidence="9">Belongs to the GLYK kinase family.</text>
</comment>
<dbReference type="AlphaFoldDB" id="A0A0V1Q4K9"/>
<dbReference type="OrthoDB" id="347435at2759"/>
<evidence type="ECO:0000256" key="6">
    <source>
        <dbReference type="ARBA" id="ARBA00022777"/>
    </source>
</evidence>
<dbReference type="GO" id="GO:0005524">
    <property type="term" value="F:ATP binding"/>
    <property type="evidence" value="ECO:0007669"/>
    <property type="project" value="UniProtKB-KW"/>
</dbReference>
<comment type="subcellular location">
    <subcellularLocation>
        <location evidence="2">Cytoplasm</location>
    </subcellularLocation>
    <subcellularLocation>
        <location evidence="1">Nucleus</location>
    </subcellularLocation>
</comment>
<dbReference type="RefSeq" id="XP_015469496.1">
    <property type="nucleotide sequence ID" value="XM_015609709.1"/>
</dbReference>
<accession>A0A0V1Q4K9</accession>
<proteinExistence type="inferred from homology"/>
<dbReference type="GeneID" id="26837888"/>
<evidence type="ECO:0000313" key="10">
    <source>
        <dbReference type="EMBL" id="KSA03394.1"/>
    </source>
</evidence>
<keyword evidence="3" id="KW-0963">Cytoplasm</keyword>
<evidence type="ECO:0000313" key="11">
    <source>
        <dbReference type="Proteomes" id="UP000054251"/>
    </source>
</evidence>
<evidence type="ECO:0000256" key="3">
    <source>
        <dbReference type="ARBA" id="ARBA00022490"/>
    </source>
</evidence>
<evidence type="ECO:0000256" key="1">
    <source>
        <dbReference type="ARBA" id="ARBA00004123"/>
    </source>
</evidence>
<dbReference type="SUPFAM" id="SSF52540">
    <property type="entry name" value="P-loop containing nucleoside triphosphate hydrolases"/>
    <property type="match status" value="1"/>
</dbReference>
<dbReference type="GO" id="GO:0005737">
    <property type="term" value="C:cytoplasm"/>
    <property type="evidence" value="ECO:0007669"/>
    <property type="project" value="UniProtKB-SubCell"/>
</dbReference>
<evidence type="ECO:0000256" key="8">
    <source>
        <dbReference type="ARBA" id="ARBA00023242"/>
    </source>
</evidence>
<dbReference type="PANTHER" id="PTHR10285">
    <property type="entry name" value="URIDINE KINASE"/>
    <property type="match status" value="1"/>
</dbReference>
<keyword evidence="7" id="KW-0067">ATP-binding</keyword>
<comment type="caution">
    <text evidence="10">The sequence shown here is derived from an EMBL/GenBank/DDBJ whole genome shotgun (WGS) entry which is preliminary data.</text>
</comment>